<reference evidence="12" key="1">
    <citation type="journal article" date="2014" name="Int. J. Syst. Evol. Microbiol.">
        <title>Complete genome of a new Firmicutes species belonging to the dominant human colonic microbiota ('Ruminococcus bicirculans') reveals two chromosomes and a selective capacity to utilize plant glucans.</title>
        <authorList>
            <consortium name="NISC Comparative Sequencing Program"/>
            <person name="Wegmann U."/>
            <person name="Louis P."/>
            <person name="Goesmann A."/>
            <person name="Henrissat B."/>
            <person name="Duncan S.H."/>
            <person name="Flint H.J."/>
        </authorList>
    </citation>
    <scope>NUCLEOTIDE SEQUENCE</scope>
    <source>
        <strain evidence="12">NBRC 103191</strain>
    </source>
</reference>
<dbReference type="SUPFAM" id="SSF53720">
    <property type="entry name" value="ALDH-like"/>
    <property type="match status" value="1"/>
</dbReference>
<evidence type="ECO:0000256" key="1">
    <source>
        <dbReference type="ARBA" id="ARBA00009986"/>
    </source>
</evidence>
<dbReference type="FunFam" id="3.40.605.10:FF:000007">
    <property type="entry name" value="NAD/NADP-dependent betaine aldehyde dehydrogenase"/>
    <property type="match status" value="1"/>
</dbReference>
<dbReference type="FunFam" id="3.40.309.10:FF:000010">
    <property type="entry name" value="Gamma-aminobutyraldehyde dehydrogenase"/>
    <property type="match status" value="1"/>
</dbReference>
<sequence>MSSNDNNSNAYSDFHLQFIGGEWQKGKDDSINTDTNPYNGDTIVEIQQATKDQLDEAYDAADQAQAKWAKTTPAERAAVMYKVVSILDQRQDEIVDWLIKESGSTRIKAMVEFSSARAITLEAASFPNRVHGEIRPSNTPGKENFIYREPIGVVAVISPWNFPLHLTQRSIAPALALGNAVVLKPASDTPITGGLLLAKVFEEAGLPKGLLNVVVGSGSEIGDAIVEHKAPSLVSFTGSTSVGQHIGELANGGEYIKQVALELGGNSPFVVLKDADIEQAAKAAAFGKFLHQGQICIAINRVIVEDEIYDDFVERFLAHVKTLNVGDPNKQDTAVGPIINEKQLKSLKEKIAKAQEEGAKMILSGEIEGQVVPPHIFTEVTREMDLSCNEVFGPLVGIIRAKDEDDALSIANDSMYGLSSAVFTADMQKGLRFARGIRAGMTHINDISVNDESNTPFGGEKNSGIGRFNGEWVLEEFTRTHWISMQNEPRQYPF</sequence>
<dbReference type="InterPro" id="IPR016162">
    <property type="entry name" value="Ald_DH_N"/>
</dbReference>
<evidence type="ECO:0000256" key="10">
    <source>
        <dbReference type="RuleBase" id="RU003345"/>
    </source>
</evidence>
<keyword evidence="3 10" id="KW-0560">Oxidoreductase</keyword>
<evidence type="ECO:0000256" key="9">
    <source>
        <dbReference type="PROSITE-ProRule" id="PRU10007"/>
    </source>
</evidence>
<protein>
    <recommendedName>
        <fullName evidence="8">Salicylaldehyde dehydrogenase</fullName>
        <ecNumber evidence="7">1.2.1.65</ecNumber>
    </recommendedName>
</protein>
<dbReference type="InterPro" id="IPR015590">
    <property type="entry name" value="Aldehyde_DH_dom"/>
</dbReference>
<dbReference type="EMBL" id="FNAL01000009">
    <property type="protein sequence ID" value="SDD81171.1"/>
    <property type="molecule type" value="Genomic_DNA"/>
</dbReference>
<evidence type="ECO:0000256" key="2">
    <source>
        <dbReference type="ARBA" id="ARBA00022797"/>
    </source>
</evidence>
<gene>
    <name evidence="12" type="ORF">GCM10007915_20980</name>
    <name evidence="13" type="ORF">SAMN05660405_01420</name>
</gene>
<dbReference type="Gene3D" id="3.40.309.10">
    <property type="entry name" value="Aldehyde Dehydrogenase, Chain A, domain 2"/>
    <property type="match status" value="1"/>
</dbReference>
<evidence type="ECO:0000313" key="14">
    <source>
        <dbReference type="Proteomes" id="UP000198501"/>
    </source>
</evidence>
<evidence type="ECO:0000313" key="13">
    <source>
        <dbReference type="EMBL" id="SDD81171.1"/>
    </source>
</evidence>
<dbReference type="InterPro" id="IPR016161">
    <property type="entry name" value="Ald_DH/histidinol_DH"/>
</dbReference>
<dbReference type="PROSITE" id="PS00687">
    <property type="entry name" value="ALDEHYDE_DEHYDR_GLU"/>
    <property type="match status" value="1"/>
</dbReference>
<dbReference type="Gene3D" id="3.40.605.10">
    <property type="entry name" value="Aldehyde Dehydrogenase, Chain A, domain 1"/>
    <property type="match status" value="1"/>
</dbReference>
<dbReference type="GO" id="GO:0018485">
    <property type="term" value="F:salicylaldehyde dehydrogenase (NAD+) activity"/>
    <property type="evidence" value="ECO:0007669"/>
    <property type="project" value="UniProtKB-EC"/>
</dbReference>
<reference evidence="12" key="4">
    <citation type="submission" date="2023-01" db="EMBL/GenBank/DDBJ databases">
        <title>Draft genome sequence of Psychrobacter pacificensis strain NBRC 103191.</title>
        <authorList>
            <person name="Sun Q."/>
            <person name="Mori K."/>
        </authorList>
    </citation>
    <scope>NUCLEOTIDE SEQUENCE</scope>
    <source>
        <strain evidence="12">NBRC 103191</strain>
    </source>
</reference>
<reference evidence="13 14" key="2">
    <citation type="submission" date="2016-10" db="EMBL/GenBank/DDBJ databases">
        <authorList>
            <person name="de Groot N.N."/>
        </authorList>
    </citation>
    <scope>NUCLEOTIDE SEQUENCE [LARGE SCALE GENOMIC DNA]</scope>
    <source>
        <strain evidence="13 14">DSM 23406</strain>
    </source>
</reference>
<dbReference type="EMBL" id="BSOK01000059">
    <property type="protein sequence ID" value="GLR29859.1"/>
    <property type="molecule type" value="Genomic_DNA"/>
</dbReference>
<feature type="active site" evidence="9">
    <location>
        <position position="262"/>
    </location>
</feature>
<evidence type="ECO:0000313" key="15">
    <source>
        <dbReference type="Proteomes" id="UP001156645"/>
    </source>
</evidence>
<organism evidence="13 14">
    <name type="scientific">Psychrobacter pacificensis</name>
    <dbReference type="NCBI Taxonomy" id="112002"/>
    <lineage>
        <taxon>Bacteria</taxon>
        <taxon>Pseudomonadati</taxon>
        <taxon>Pseudomonadota</taxon>
        <taxon>Gammaproteobacteria</taxon>
        <taxon>Moraxellales</taxon>
        <taxon>Moraxellaceae</taxon>
        <taxon>Psychrobacter</taxon>
    </lineage>
</organism>
<keyword evidence="2" id="KW-0058">Aromatic hydrocarbons catabolism</keyword>
<dbReference type="AlphaFoldDB" id="A0A1G6XT63"/>
<comment type="similarity">
    <text evidence="1 10">Belongs to the aldehyde dehydrogenase family.</text>
</comment>
<keyword evidence="4" id="KW-0520">NAD</keyword>
<dbReference type="PANTHER" id="PTHR42986">
    <property type="entry name" value="BENZALDEHYDE DEHYDROGENASE YFMT"/>
    <property type="match status" value="1"/>
</dbReference>
<dbReference type="PANTHER" id="PTHR42986:SF1">
    <property type="entry name" value="BENZALDEHYDE DEHYDROGENASE YFMT"/>
    <property type="match status" value="1"/>
</dbReference>
<comment type="pathway">
    <text evidence="5">Aromatic compound metabolism; naphthalene degradation.</text>
</comment>
<keyword evidence="15" id="KW-1185">Reference proteome</keyword>
<dbReference type="InterPro" id="IPR016163">
    <property type="entry name" value="Ald_DH_C"/>
</dbReference>
<dbReference type="EC" id="1.2.1.65" evidence="7"/>
<feature type="domain" description="Aldehyde dehydrogenase" evidence="11">
    <location>
        <begin position="23"/>
        <end position="483"/>
    </location>
</feature>
<evidence type="ECO:0000259" key="11">
    <source>
        <dbReference type="Pfam" id="PF00171"/>
    </source>
</evidence>
<dbReference type="RefSeq" id="WP_093069913.1">
    <property type="nucleotide sequence ID" value="NZ_BSOK01000059.1"/>
</dbReference>
<reference evidence="15" key="3">
    <citation type="journal article" date="2019" name="Int. J. Syst. Evol. Microbiol.">
        <title>The Global Catalogue of Microorganisms (GCM) 10K type strain sequencing project: providing services to taxonomists for standard genome sequencing and annotation.</title>
        <authorList>
            <consortium name="The Broad Institute Genomics Platform"/>
            <consortium name="The Broad Institute Genome Sequencing Center for Infectious Disease"/>
            <person name="Wu L."/>
            <person name="Ma J."/>
        </authorList>
    </citation>
    <scope>NUCLEOTIDE SEQUENCE [LARGE SCALE GENOMIC DNA]</scope>
    <source>
        <strain evidence="15">NBRC 103191</strain>
    </source>
</reference>
<accession>A0A1G6XT63</accession>
<evidence type="ECO:0000256" key="7">
    <source>
        <dbReference type="ARBA" id="ARBA00066992"/>
    </source>
</evidence>
<evidence type="ECO:0000313" key="12">
    <source>
        <dbReference type="EMBL" id="GLR29859.1"/>
    </source>
</evidence>
<evidence type="ECO:0000256" key="3">
    <source>
        <dbReference type="ARBA" id="ARBA00023002"/>
    </source>
</evidence>
<comment type="catalytic activity">
    <reaction evidence="6">
        <text>salicylaldehyde + NAD(+) + H2O = salicylate + NADH + 2 H(+)</text>
        <dbReference type="Rhea" id="RHEA:18537"/>
        <dbReference type="ChEBI" id="CHEBI:15377"/>
        <dbReference type="ChEBI" id="CHEBI:15378"/>
        <dbReference type="ChEBI" id="CHEBI:16008"/>
        <dbReference type="ChEBI" id="CHEBI:30762"/>
        <dbReference type="ChEBI" id="CHEBI:57540"/>
        <dbReference type="ChEBI" id="CHEBI:57945"/>
        <dbReference type="EC" id="1.2.1.65"/>
    </reaction>
</comment>
<name>A0A1G6XT63_9GAMM</name>
<dbReference type="Pfam" id="PF00171">
    <property type="entry name" value="Aldedh"/>
    <property type="match status" value="1"/>
</dbReference>
<dbReference type="InterPro" id="IPR029510">
    <property type="entry name" value="Ald_DH_CS_GLU"/>
</dbReference>
<dbReference type="CDD" id="cd07151">
    <property type="entry name" value="ALDH_HBenzADH"/>
    <property type="match status" value="1"/>
</dbReference>
<dbReference type="InterPro" id="IPR016160">
    <property type="entry name" value="Ald_DH_CS_CYS"/>
</dbReference>
<dbReference type="PROSITE" id="PS00070">
    <property type="entry name" value="ALDEHYDE_DEHYDR_CYS"/>
    <property type="match status" value="1"/>
</dbReference>
<evidence type="ECO:0000256" key="6">
    <source>
        <dbReference type="ARBA" id="ARBA00050596"/>
    </source>
</evidence>
<dbReference type="Proteomes" id="UP001156645">
    <property type="component" value="Unassembled WGS sequence"/>
</dbReference>
<evidence type="ECO:0000256" key="5">
    <source>
        <dbReference type="ARBA" id="ARBA00035632"/>
    </source>
</evidence>
<proteinExistence type="inferred from homology"/>
<dbReference type="Proteomes" id="UP000198501">
    <property type="component" value="Unassembled WGS sequence"/>
</dbReference>
<evidence type="ECO:0000256" key="8">
    <source>
        <dbReference type="ARBA" id="ARBA00070319"/>
    </source>
</evidence>
<evidence type="ECO:0000256" key="4">
    <source>
        <dbReference type="ARBA" id="ARBA00023027"/>
    </source>
</evidence>